<reference evidence="3" key="3">
    <citation type="submission" date="2012-09" db="EMBL/GenBank/DDBJ databases">
        <authorList>
            <consortium name="VectorBase"/>
        </authorList>
    </citation>
    <scope>NUCLEOTIDE SEQUENCE</scope>
    <source>
        <strain evidence="3">Liverpool</strain>
    </source>
</reference>
<dbReference type="VEuPathDB" id="VectorBase:AAEL029020"/>
<evidence type="ECO:0000256" key="1">
    <source>
        <dbReference type="SAM" id="SignalP"/>
    </source>
</evidence>
<keyword evidence="1" id="KW-0732">Signal</keyword>
<dbReference type="AlphaFoldDB" id="Q16Q08"/>
<dbReference type="InterPro" id="IPR050111">
    <property type="entry name" value="C-type_lectin/snaclec_domain"/>
</dbReference>
<name>Q16Q08_AEDAE</name>
<dbReference type="EMBL" id="CH477766">
    <property type="protein sequence ID" value="EAT36468.1"/>
    <property type="molecule type" value="Genomic_DNA"/>
</dbReference>
<feature type="signal peptide" evidence="1">
    <location>
        <begin position="1"/>
        <end position="17"/>
    </location>
</feature>
<sequence length="152" mass="17890">MNSLIICLLLSLTTVSSDFFIPTLKANWFQANEFCNSIEMKLASVPNKTVHDELVNFMKQSDKFSYKGRYWLGASDLGENGTYTWVANGRMMTFNNWQQNRPNYTDPFNRCLEIAHWPSAGWNWTWDNSNCYDQRFYFVCEKGIKQNCIEEF</sequence>
<protein>
    <submittedName>
        <fullName evidence="3">AAEL011446-PA</fullName>
    </submittedName>
</protein>
<organism evidence="3 4">
    <name type="scientific">Aedes aegypti</name>
    <name type="common">Yellowfever mosquito</name>
    <name type="synonym">Culex aegypti</name>
    <dbReference type="NCBI Taxonomy" id="7159"/>
    <lineage>
        <taxon>Eukaryota</taxon>
        <taxon>Metazoa</taxon>
        <taxon>Ecdysozoa</taxon>
        <taxon>Arthropoda</taxon>
        <taxon>Hexapoda</taxon>
        <taxon>Insecta</taxon>
        <taxon>Pterygota</taxon>
        <taxon>Neoptera</taxon>
        <taxon>Endopterygota</taxon>
        <taxon>Diptera</taxon>
        <taxon>Nematocera</taxon>
        <taxon>Culicoidea</taxon>
        <taxon>Culicidae</taxon>
        <taxon>Culicinae</taxon>
        <taxon>Aedini</taxon>
        <taxon>Aedes</taxon>
        <taxon>Stegomyia</taxon>
    </lineage>
</organism>
<dbReference type="SUPFAM" id="SSF56436">
    <property type="entry name" value="C-type lectin-like"/>
    <property type="match status" value="1"/>
</dbReference>
<feature type="chain" id="PRO_5014307313" evidence="1">
    <location>
        <begin position="18"/>
        <end position="152"/>
    </location>
</feature>
<dbReference type="InterPro" id="IPR016187">
    <property type="entry name" value="CTDL_fold"/>
</dbReference>
<feature type="domain" description="C-type lectin" evidence="2">
    <location>
        <begin position="19"/>
        <end position="140"/>
    </location>
</feature>
<accession>Q16Q08</accession>
<reference evidence="3" key="1">
    <citation type="submission" date="2005-10" db="EMBL/GenBank/DDBJ databases">
        <authorList>
            <person name="Loftus B.J."/>
            <person name="Nene V.M."/>
            <person name="Hannick L.I."/>
            <person name="Bidwell S."/>
            <person name="Haas B."/>
            <person name="Amedeo P."/>
            <person name="Orvis J."/>
            <person name="Wortman J.R."/>
            <person name="White O.R."/>
            <person name="Salzberg S."/>
            <person name="Shumway M."/>
            <person name="Koo H."/>
            <person name="Zhao Y."/>
            <person name="Holmes M."/>
            <person name="Miller J."/>
            <person name="Schatz M."/>
            <person name="Pop M."/>
            <person name="Pai G."/>
            <person name="Utterback T."/>
            <person name="Rogers Y.-H."/>
            <person name="Kravitz S."/>
            <person name="Fraser C.M."/>
        </authorList>
    </citation>
    <scope>NUCLEOTIDE SEQUENCE</scope>
    <source>
        <strain evidence="3">Liverpool</strain>
    </source>
</reference>
<evidence type="ECO:0000313" key="3">
    <source>
        <dbReference type="EMBL" id="EAT36468.1"/>
    </source>
</evidence>
<proteinExistence type="predicted"/>
<dbReference type="OMA" id="NGINGLW"/>
<dbReference type="CDD" id="cd00037">
    <property type="entry name" value="CLECT"/>
    <property type="match status" value="1"/>
</dbReference>
<evidence type="ECO:0000259" key="2">
    <source>
        <dbReference type="PROSITE" id="PS50041"/>
    </source>
</evidence>
<dbReference type="eggNOG" id="KOG4297">
    <property type="taxonomic scope" value="Eukaryota"/>
</dbReference>
<dbReference type="Gene3D" id="3.10.100.10">
    <property type="entry name" value="Mannose-Binding Protein A, subunit A"/>
    <property type="match status" value="1"/>
</dbReference>
<dbReference type="STRING" id="7159.Q16Q08"/>
<dbReference type="SMART" id="SM00034">
    <property type="entry name" value="CLECT"/>
    <property type="match status" value="1"/>
</dbReference>
<dbReference type="PaxDb" id="7159-AAEL011446-PA"/>
<dbReference type="InterPro" id="IPR016186">
    <property type="entry name" value="C-type_lectin-like/link_sf"/>
</dbReference>
<reference evidence="3" key="2">
    <citation type="journal article" date="2007" name="Science">
        <title>Genome sequence of Aedes aegypti, a major arbovirus vector.</title>
        <authorList>
            <person name="Nene V."/>
            <person name="Wortman J.R."/>
            <person name="Lawson D."/>
            <person name="Haas B."/>
            <person name="Kodira C."/>
            <person name="Tu Z.J."/>
            <person name="Loftus B."/>
            <person name="Xi Z."/>
            <person name="Megy K."/>
            <person name="Grabherr M."/>
            <person name="Ren Q."/>
            <person name="Zdobnov E.M."/>
            <person name="Lobo N.F."/>
            <person name="Campbell K.S."/>
            <person name="Brown S.E."/>
            <person name="Bonaldo M.F."/>
            <person name="Zhu J."/>
            <person name="Sinkins S.P."/>
            <person name="Hogenkamp D.G."/>
            <person name="Amedeo P."/>
            <person name="Arensburger P."/>
            <person name="Atkinson P.W."/>
            <person name="Bidwell S."/>
            <person name="Biedler J."/>
            <person name="Birney E."/>
            <person name="Bruggner R.V."/>
            <person name="Costas J."/>
            <person name="Coy M.R."/>
            <person name="Crabtree J."/>
            <person name="Crawford M."/>
            <person name="Debruyn B."/>
            <person name="Decaprio D."/>
            <person name="Eiglmeier K."/>
            <person name="Eisenstadt E."/>
            <person name="El-Dorry H."/>
            <person name="Gelbart W.M."/>
            <person name="Gomes S.L."/>
            <person name="Hammond M."/>
            <person name="Hannick L.I."/>
            <person name="Hogan J.R."/>
            <person name="Holmes M.H."/>
            <person name="Jaffe D."/>
            <person name="Johnston J.S."/>
            <person name="Kennedy R.C."/>
            <person name="Koo H."/>
            <person name="Kravitz S."/>
            <person name="Kriventseva E.V."/>
            <person name="Kulp D."/>
            <person name="Labutti K."/>
            <person name="Lee E."/>
            <person name="Li S."/>
            <person name="Lovin D.D."/>
            <person name="Mao C."/>
            <person name="Mauceli E."/>
            <person name="Menck C.F."/>
            <person name="Miller J.R."/>
            <person name="Montgomery P."/>
            <person name="Mori A."/>
            <person name="Nascimento A.L."/>
            <person name="Naveira H.F."/>
            <person name="Nusbaum C."/>
            <person name="O'leary S."/>
            <person name="Orvis J."/>
            <person name="Pertea M."/>
            <person name="Quesneville H."/>
            <person name="Reidenbach K.R."/>
            <person name="Rogers Y.H."/>
            <person name="Roth C.W."/>
            <person name="Schneider J.R."/>
            <person name="Schatz M."/>
            <person name="Shumway M."/>
            <person name="Stanke M."/>
            <person name="Stinson E.O."/>
            <person name="Tubio J.M."/>
            <person name="Vanzee J.P."/>
            <person name="Verjovski-Almeida S."/>
            <person name="Werner D."/>
            <person name="White O."/>
            <person name="Wyder S."/>
            <person name="Zeng Q."/>
            <person name="Zhao Q."/>
            <person name="Zhao Y."/>
            <person name="Hill C.A."/>
            <person name="Raikhel A.S."/>
            <person name="Soares M.B."/>
            <person name="Knudson D.L."/>
            <person name="Lee N.H."/>
            <person name="Galagan J."/>
            <person name="Salzberg S.L."/>
            <person name="Paulsen I.T."/>
            <person name="Dimopoulos G."/>
            <person name="Collins F.H."/>
            <person name="Birren B."/>
            <person name="Fraser-Liggett C.M."/>
            <person name="Severson D.W."/>
        </authorList>
    </citation>
    <scope>NUCLEOTIDE SEQUENCE [LARGE SCALE GENOMIC DNA]</scope>
    <source>
        <strain evidence="3">Liverpool</strain>
    </source>
</reference>
<dbReference type="PROSITE" id="PS50041">
    <property type="entry name" value="C_TYPE_LECTIN_2"/>
    <property type="match status" value="1"/>
</dbReference>
<dbReference type="Pfam" id="PF00059">
    <property type="entry name" value="Lectin_C"/>
    <property type="match status" value="1"/>
</dbReference>
<dbReference type="PANTHER" id="PTHR22803">
    <property type="entry name" value="MANNOSE, PHOSPHOLIPASE, LECTIN RECEPTOR RELATED"/>
    <property type="match status" value="1"/>
</dbReference>
<dbReference type="InterPro" id="IPR001304">
    <property type="entry name" value="C-type_lectin-like"/>
</dbReference>
<gene>
    <name evidence="3" type="primary">CTL17</name>
    <name evidence="3" type="ORF">AaeL_AAEL011446</name>
</gene>
<evidence type="ECO:0000313" key="4">
    <source>
        <dbReference type="Proteomes" id="UP000682892"/>
    </source>
</evidence>
<dbReference type="PhylomeDB" id="Q16Q08"/>
<dbReference type="Proteomes" id="UP000682892">
    <property type="component" value="Chromosome 2"/>
</dbReference>
<dbReference type="HOGENOM" id="CLU_049894_10_0_1"/>